<reference evidence="4 5" key="1">
    <citation type="journal article" date="2010" name="Cell">
        <title>The genome of Naegleria gruberi illuminates early eukaryotic versatility.</title>
        <authorList>
            <person name="Fritz-Laylin L.K."/>
            <person name="Prochnik S.E."/>
            <person name="Ginger M.L."/>
            <person name="Dacks J.B."/>
            <person name="Carpenter M.L."/>
            <person name="Field M.C."/>
            <person name="Kuo A."/>
            <person name="Paredez A."/>
            <person name="Chapman J."/>
            <person name="Pham J."/>
            <person name="Shu S."/>
            <person name="Neupane R."/>
            <person name="Cipriano M."/>
            <person name="Mancuso J."/>
            <person name="Tu H."/>
            <person name="Salamov A."/>
            <person name="Lindquist E."/>
            <person name="Shapiro H."/>
            <person name="Lucas S."/>
            <person name="Grigoriev I.V."/>
            <person name="Cande W.Z."/>
            <person name="Fulton C."/>
            <person name="Rokhsar D.S."/>
            <person name="Dawson S.C."/>
        </authorList>
    </citation>
    <scope>NUCLEOTIDE SEQUENCE [LARGE SCALE GENOMIC DNA]</scope>
    <source>
        <strain evidence="4 5">NEG-M</strain>
    </source>
</reference>
<evidence type="ECO:0000256" key="2">
    <source>
        <dbReference type="SAM" id="MobiDB-lite"/>
    </source>
</evidence>
<dbReference type="VEuPathDB" id="AmoebaDB:NAEGRDRAFT_49781"/>
<feature type="coiled-coil region" evidence="1">
    <location>
        <begin position="26"/>
        <end position="60"/>
    </location>
</feature>
<evidence type="ECO:0000259" key="3">
    <source>
        <dbReference type="SMART" id="SM01083"/>
    </source>
</evidence>
<dbReference type="OrthoDB" id="6253837at2759"/>
<sequence>MALAFLNLKSFHPLNKQNQRKKWIAEQQEKAKRKLAEQRIKELADEQELYKEEKVKLIQNKVTKKQSSESQAEMRRRKQMLHAKPSDMNNNNISNNTSNNDVFVPSSTSQQVQPIINQEKKENTKEAEFSDFVRSSDDVKSNKKSRRGGRRRGGNGKDKEETVASSTKSIAFIYQQPPGLKDCLEKEKKLKEREQVEKREQEERNRNIAKTKEAFGMTDNSLSIPSIMKIQSKTVNNENTTTIVEEEPKVIVEAPLENPDSEKPKDRRLLSDVEKFPILKHAPTEGGYTEFVKVKHKPFGIELRNVRCTKCGEFGHTNIDRECPLFGISRVDADRLNREDPLLQMKQIEEPEEPNNDAVFEEYFTQEDTNPEELYEILVTMSSEDKKKLFKKYKKLKSKLKKRRDKNEETEGAKKRKL</sequence>
<feature type="compositionally biased region" description="Basic residues" evidence="2">
    <location>
        <begin position="142"/>
        <end position="154"/>
    </location>
</feature>
<dbReference type="Pfam" id="PF15288">
    <property type="entry name" value="zf-CCHC_6"/>
    <property type="match status" value="1"/>
</dbReference>
<feature type="coiled-coil region" evidence="1">
    <location>
        <begin position="181"/>
        <end position="211"/>
    </location>
</feature>
<dbReference type="EMBL" id="GG738873">
    <property type="protein sequence ID" value="EFC43478.1"/>
    <property type="molecule type" value="Genomic_DNA"/>
</dbReference>
<feature type="compositionally biased region" description="Polar residues" evidence="2">
    <location>
        <begin position="105"/>
        <end position="116"/>
    </location>
</feature>
<feature type="compositionally biased region" description="Low complexity" evidence="2">
    <location>
        <begin position="89"/>
        <end position="100"/>
    </location>
</feature>
<dbReference type="OMA" id="NIDRECP"/>
<feature type="domain" description="CBF1-interacting co-repressor CIR N-terminal" evidence="3">
    <location>
        <begin position="10"/>
        <end position="46"/>
    </location>
</feature>
<feature type="compositionally biased region" description="Basic and acidic residues" evidence="2">
    <location>
        <begin position="118"/>
        <end position="128"/>
    </location>
</feature>
<keyword evidence="5" id="KW-1185">Reference proteome</keyword>
<dbReference type="STRING" id="5762.D2VIA6"/>
<feature type="region of interest" description="Disordered" evidence="2">
    <location>
        <begin position="60"/>
        <end position="165"/>
    </location>
</feature>
<keyword evidence="1" id="KW-0175">Coiled coil</keyword>
<evidence type="ECO:0000313" key="5">
    <source>
        <dbReference type="Proteomes" id="UP000006671"/>
    </source>
</evidence>
<dbReference type="InterPro" id="IPR040014">
    <property type="entry name" value="CIR1"/>
</dbReference>
<evidence type="ECO:0000313" key="4">
    <source>
        <dbReference type="EMBL" id="EFC43478.1"/>
    </source>
</evidence>
<dbReference type="Proteomes" id="UP000006671">
    <property type="component" value="Unassembled WGS sequence"/>
</dbReference>
<feature type="region of interest" description="Disordered" evidence="2">
    <location>
        <begin position="397"/>
        <end position="418"/>
    </location>
</feature>
<dbReference type="GO" id="GO:0005634">
    <property type="term" value="C:nucleus"/>
    <property type="evidence" value="ECO:0007669"/>
    <property type="project" value="TreeGrafter"/>
</dbReference>
<dbReference type="PANTHER" id="PTHR13151:SF2">
    <property type="entry name" value="COREPRESSOR INTERACTING WITH RBPJ 1"/>
    <property type="match status" value="1"/>
</dbReference>
<dbReference type="AlphaFoldDB" id="D2VIA6"/>
<evidence type="ECO:0000256" key="1">
    <source>
        <dbReference type="SAM" id="Coils"/>
    </source>
</evidence>
<dbReference type="RefSeq" id="XP_002676222.1">
    <property type="nucleotide sequence ID" value="XM_002676176.1"/>
</dbReference>
<name>D2VIA6_NAEGR</name>
<proteinExistence type="predicted"/>
<dbReference type="SMART" id="SM01083">
    <property type="entry name" value="Cir_N"/>
    <property type="match status" value="1"/>
</dbReference>
<dbReference type="Pfam" id="PF10197">
    <property type="entry name" value="Cir_N"/>
    <property type="match status" value="1"/>
</dbReference>
<dbReference type="GeneID" id="8853797"/>
<dbReference type="InterPro" id="IPR041670">
    <property type="entry name" value="Znf-CCHC_6"/>
</dbReference>
<accession>D2VIA6</accession>
<protein>
    <submittedName>
        <fullName evidence="4">Predicted protein</fullName>
    </submittedName>
</protein>
<gene>
    <name evidence="4" type="ORF">NAEGRDRAFT_49781</name>
</gene>
<dbReference type="GO" id="GO:0003714">
    <property type="term" value="F:transcription corepressor activity"/>
    <property type="evidence" value="ECO:0007669"/>
    <property type="project" value="InterPro"/>
</dbReference>
<dbReference type="InParanoid" id="D2VIA6"/>
<feature type="compositionally biased region" description="Basic and acidic residues" evidence="2">
    <location>
        <begin position="405"/>
        <end position="418"/>
    </location>
</feature>
<organism evidence="5">
    <name type="scientific">Naegleria gruberi</name>
    <name type="common">Amoeba</name>
    <dbReference type="NCBI Taxonomy" id="5762"/>
    <lineage>
        <taxon>Eukaryota</taxon>
        <taxon>Discoba</taxon>
        <taxon>Heterolobosea</taxon>
        <taxon>Tetramitia</taxon>
        <taxon>Eutetramitia</taxon>
        <taxon>Vahlkampfiidae</taxon>
        <taxon>Naegleria</taxon>
    </lineage>
</organism>
<dbReference type="eggNOG" id="KOG3794">
    <property type="taxonomic scope" value="Eukaryota"/>
</dbReference>
<dbReference type="PANTHER" id="PTHR13151">
    <property type="entry name" value="CBF1 INTERACTING COREPRESSOR CIR"/>
    <property type="match status" value="1"/>
</dbReference>
<dbReference type="KEGG" id="ngr:NAEGRDRAFT_49781"/>
<dbReference type="InterPro" id="IPR019339">
    <property type="entry name" value="CIR_N_dom"/>
</dbReference>